<name>A0A564YWX0_HYMDI</name>
<dbReference type="EMBL" id="CABIJS010000444">
    <property type="protein sequence ID" value="VUZ51690.1"/>
    <property type="molecule type" value="Genomic_DNA"/>
</dbReference>
<keyword evidence="2" id="KW-1185">Reference proteome</keyword>
<dbReference type="AlphaFoldDB" id="A0A564YWX0"/>
<evidence type="ECO:0000313" key="1">
    <source>
        <dbReference type="EMBL" id="VUZ51690.1"/>
    </source>
</evidence>
<protein>
    <submittedName>
        <fullName evidence="1">Uncharacterized protein</fullName>
    </submittedName>
</protein>
<gene>
    <name evidence="1" type="ORF">WMSIL1_LOCUS10513</name>
</gene>
<dbReference type="Proteomes" id="UP000321570">
    <property type="component" value="Unassembled WGS sequence"/>
</dbReference>
<accession>A0A564YWX0</accession>
<reference evidence="1 2" key="1">
    <citation type="submission" date="2019-07" db="EMBL/GenBank/DDBJ databases">
        <authorList>
            <person name="Jastrzebski P J."/>
            <person name="Paukszto L."/>
            <person name="Jastrzebski P J."/>
        </authorList>
    </citation>
    <scope>NUCLEOTIDE SEQUENCE [LARGE SCALE GENOMIC DNA]</scope>
    <source>
        <strain evidence="1 2">WMS-il1</strain>
    </source>
</reference>
<evidence type="ECO:0000313" key="2">
    <source>
        <dbReference type="Proteomes" id="UP000321570"/>
    </source>
</evidence>
<sequence>MISNEYYQKLLQELSYVVVPPPMPPISSSAECSVVNSLPSRPIMTTTVQSSFYLPTDLLFELLQINDDSEEEQEPDLH</sequence>
<proteinExistence type="predicted"/>
<organism evidence="1 2">
    <name type="scientific">Hymenolepis diminuta</name>
    <name type="common">Rat tapeworm</name>
    <dbReference type="NCBI Taxonomy" id="6216"/>
    <lineage>
        <taxon>Eukaryota</taxon>
        <taxon>Metazoa</taxon>
        <taxon>Spiralia</taxon>
        <taxon>Lophotrochozoa</taxon>
        <taxon>Platyhelminthes</taxon>
        <taxon>Cestoda</taxon>
        <taxon>Eucestoda</taxon>
        <taxon>Cyclophyllidea</taxon>
        <taxon>Hymenolepididae</taxon>
        <taxon>Hymenolepis</taxon>
    </lineage>
</organism>